<evidence type="ECO:0000313" key="1">
    <source>
        <dbReference type="EMBL" id="SMX22935.1"/>
    </source>
</evidence>
<organism evidence="1 2">
    <name type="scientific">Boseongicola aestuarii</name>
    <dbReference type="NCBI Taxonomy" id="1470561"/>
    <lineage>
        <taxon>Bacteria</taxon>
        <taxon>Pseudomonadati</taxon>
        <taxon>Pseudomonadota</taxon>
        <taxon>Alphaproteobacteria</taxon>
        <taxon>Rhodobacterales</taxon>
        <taxon>Paracoccaceae</taxon>
        <taxon>Boseongicola</taxon>
    </lineage>
</organism>
<dbReference type="OrthoDB" id="7550695at2"/>
<protein>
    <submittedName>
        <fullName evidence="1">Uncharacterized protein</fullName>
    </submittedName>
</protein>
<evidence type="ECO:0000313" key="2">
    <source>
        <dbReference type="Proteomes" id="UP000201838"/>
    </source>
</evidence>
<dbReference type="EMBL" id="FXXQ01000002">
    <property type="protein sequence ID" value="SMX22935.1"/>
    <property type="molecule type" value="Genomic_DNA"/>
</dbReference>
<dbReference type="RefSeq" id="WP_093972891.1">
    <property type="nucleotide sequence ID" value="NZ_FXXQ01000002.1"/>
</dbReference>
<dbReference type="Proteomes" id="UP000201838">
    <property type="component" value="Unassembled WGS sequence"/>
</dbReference>
<accession>A0A238IYJ2</accession>
<gene>
    <name evidence="1" type="ORF">BOA8489_01034</name>
</gene>
<name>A0A238IYJ2_9RHOB</name>
<proteinExistence type="predicted"/>
<dbReference type="AlphaFoldDB" id="A0A238IYJ2"/>
<sequence>MNFVWRWLRRLLLALGVIVIALAAPPVYVEVACRGDTIDQTGQQPLIAPEWRRAESRTLLTYPEWHIVHAYDDYAAVIAEGEPHDFAYLRAISGFWTTLCPLTQAAASMGGVTVETKATIYTIGVSFTVELLAKAGYEETLGRLAVLLRGSARAPLDDLGAAQAAEYAAFLQQNPWYKWDFAADAEALRQSAGGSLRDKERRFALGAEYRAKAAYARVIAAAVAEVGTDEPRLRSVVSGLSTQDLSQIEGVTVIGPLGDGIEIETERYRVYTRILERLALDGADILEIAGNDEILITALSEKPSAEGAINSFPRQGYADFRHLIVVPVAGLAARLRDLNGLTLEHVHDY</sequence>
<keyword evidence="2" id="KW-1185">Reference proteome</keyword>
<reference evidence="1 2" key="1">
    <citation type="submission" date="2017-05" db="EMBL/GenBank/DDBJ databases">
        <authorList>
            <person name="Song R."/>
            <person name="Chenine A.L."/>
            <person name="Ruprecht R.M."/>
        </authorList>
    </citation>
    <scope>NUCLEOTIDE SEQUENCE [LARGE SCALE GENOMIC DNA]</scope>
    <source>
        <strain evidence="1 2">CECT 8489</strain>
    </source>
</reference>